<dbReference type="Pfam" id="PF00571">
    <property type="entry name" value="CBS"/>
    <property type="match status" value="2"/>
</dbReference>
<keyword evidence="4" id="KW-0808">Transferase</keyword>
<evidence type="ECO:0000313" key="5">
    <source>
        <dbReference type="Proteomes" id="UP001228113"/>
    </source>
</evidence>
<sequence length="143" mass="15780">MKSLEQLLAGKPHRLLSVAADATVLQALHLLAKHDIGALLVMDGDRPVGIFSERDYARKVILHGRSSADTRVSEVMSEHLITVPLTERVEVCMEIMTEKHVRHLPVLAADGTVAGFLSIGDLVKEVISEQQFVIGQLEHYITH</sequence>
<evidence type="ECO:0000256" key="1">
    <source>
        <dbReference type="ARBA" id="ARBA00023122"/>
    </source>
</evidence>
<name>A0AA48H0K7_9BACT</name>
<dbReference type="Gene3D" id="3.10.580.10">
    <property type="entry name" value="CBS-domain"/>
    <property type="match status" value="1"/>
</dbReference>
<protein>
    <submittedName>
        <fullName evidence="4">Histidine kinase</fullName>
    </submittedName>
</protein>
<organism evidence="4 5">
    <name type="scientific">Mesoterricola sediminis</name>
    <dbReference type="NCBI Taxonomy" id="2927980"/>
    <lineage>
        <taxon>Bacteria</taxon>
        <taxon>Pseudomonadati</taxon>
        <taxon>Acidobacteriota</taxon>
        <taxon>Holophagae</taxon>
        <taxon>Holophagales</taxon>
        <taxon>Holophagaceae</taxon>
        <taxon>Mesoterricola</taxon>
    </lineage>
</organism>
<dbReference type="AlphaFoldDB" id="A0AA48H0K7"/>
<proteinExistence type="predicted"/>
<dbReference type="KEGG" id="msea:METESE_27630"/>
<dbReference type="PROSITE" id="PS51371">
    <property type="entry name" value="CBS"/>
    <property type="match status" value="2"/>
</dbReference>
<accession>A0AA48H0K7</accession>
<dbReference type="InterPro" id="IPR046342">
    <property type="entry name" value="CBS_dom_sf"/>
</dbReference>
<gene>
    <name evidence="4" type="ORF">METESE_27630</name>
</gene>
<dbReference type="PANTHER" id="PTHR43080:SF2">
    <property type="entry name" value="CBS DOMAIN-CONTAINING PROTEIN"/>
    <property type="match status" value="1"/>
</dbReference>
<dbReference type="Proteomes" id="UP001228113">
    <property type="component" value="Chromosome"/>
</dbReference>
<feature type="domain" description="CBS" evidence="3">
    <location>
        <begin position="76"/>
        <end position="132"/>
    </location>
</feature>
<keyword evidence="5" id="KW-1185">Reference proteome</keyword>
<dbReference type="EMBL" id="AP027081">
    <property type="protein sequence ID" value="BDU77805.1"/>
    <property type="molecule type" value="Genomic_DNA"/>
</dbReference>
<keyword evidence="4" id="KW-0418">Kinase</keyword>
<dbReference type="SUPFAM" id="SSF54631">
    <property type="entry name" value="CBS-domain pair"/>
    <property type="match status" value="1"/>
</dbReference>
<feature type="domain" description="CBS" evidence="3">
    <location>
        <begin position="10"/>
        <end position="67"/>
    </location>
</feature>
<reference evidence="4" key="1">
    <citation type="journal article" date="2023" name="Int. J. Syst. Evol. Microbiol.">
        <title>Mesoterricola silvestris gen. nov., sp. nov., Mesoterricola sediminis sp. nov., Geothrix oryzae sp. nov., Geothrix edaphica sp. nov., Geothrix rubra sp. nov., and Geothrix limicola sp. nov., six novel members of Acidobacteriota isolated from soils.</title>
        <authorList>
            <person name="Itoh H."/>
            <person name="Sugisawa Y."/>
            <person name="Mise K."/>
            <person name="Xu Z."/>
            <person name="Kuniyasu M."/>
            <person name="Ushijima N."/>
            <person name="Kawano K."/>
            <person name="Kobayashi E."/>
            <person name="Shiratori Y."/>
            <person name="Masuda Y."/>
            <person name="Senoo K."/>
        </authorList>
    </citation>
    <scope>NUCLEOTIDE SEQUENCE</scope>
    <source>
        <strain evidence="4">W786</strain>
    </source>
</reference>
<dbReference type="InterPro" id="IPR044725">
    <property type="entry name" value="CBSX3_CBS_dom"/>
</dbReference>
<dbReference type="RefSeq" id="WP_243335009.1">
    <property type="nucleotide sequence ID" value="NZ_AP027081.1"/>
</dbReference>
<dbReference type="SMART" id="SM00116">
    <property type="entry name" value="CBS"/>
    <property type="match status" value="2"/>
</dbReference>
<evidence type="ECO:0000313" key="4">
    <source>
        <dbReference type="EMBL" id="BDU77805.1"/>
    </source>
</evidence>
<dbReference type="PANTHER" id="PTHR43080">
    <property type="entry name" value="CBS DOMAIN-CONTAINING PROTEIN CBSX3, MITOCHONDRIAL"/>
    <property type="match status" value="1"/>
</dbReference>
<dbReference type="GO" id="GO:0016301">
    <property type="term" value="F:kinase activity"/>
    <property type="evidence" value="ECO:0007669"/>
    <property type="project" value="UniProtKB-KW"/>
</dbReference>
<dbReference type="InterPro" id="IPR000644">
    <property type="entry name" value="CBS_dom"/>
</dbReference>
<dbReference type="CDD" id="cd04623">
    <property type="entry name" value="CBS_pair_bac_euk"/>
    <property type="match status" value="1"/>
</dbReference>
<evidence type="ECO:0000256" key="2">
    <source>
        <dbReference type="PROSITE-ProRule" id="PRU00703"/>
    </source>
</evidence>
<keyword evidence="1 2" id="KW-0129">CBS domain</keyword>
<evidence type="ECO:0000259" key="3">
    <source>
        <dbReference type="PROSITE" id="PS51371"/>
    </source>
</evidence>
<dbReference type="InterPro" id="IPR051257">
    <property type="entry name" value="Diverse_CBS-Domain"/>
</dbReference>